<organism evidence="6 7">
    <name type="scientific">Gordonibacter massiliensis</name>
    <name type="common">ex Traore et al. 2017</name>
    <dbReference type="NCBI Taxonomy" id="1841863"/>
    <lineage>
        <taxon>Bacteria</taxon>
        <taxon>Bacillati</taxon>
        <taxon>Actinomycetota</taxon>
        <taxon>Coriobacteriia</taxon>
        <taxon>Eggerthellales</taxon>
        <taxon>Eggerthellaceae</taxon>
        <taxon>Gordonibacter</taxon>
    </lineage>
</organism>
<comment type="caution">
    <text evidence="6">The sequence shown here is derived from an EMBL/GenBank/DDBJ whole genome shotgun (WGS) entry which is preliminary data.</text>
</comment>
<dbReference type="PANTHER" id="PTHR33514">
    <property type="entry name" value="PROTEIN ABCI12, CHLOROPLASTIC"/>
    <property type="match status" value="1"/>
</dbReference>
<dbReference type="Proteomes" id="UP000587396">
    <property type="component" value="Unassembled WGS sequence"/>
</dbReference>
<keyword evidence="2 5" id="KW-0812">Transmembrane</keyword>
<comment type="subcellular location">
    <subcellularLocation>
        <location evidence="1">Membrane</location>
        <topology evidence="1">Multi-pass membrane protein</topology>
    </subcellularLocation>
</comment>
<dbReference type="PANTHER" id="PTHR33514:SF13">
    <property type="entry name" value="PROTEIN ABCI12, CHLOROPLASTIC"/>
    <property type="match status" value="1"/>
</dbReference>
<gene>
    <name evidence="6" type="ORF">H7313_05370</name>
</gene>
<dbReference type="EMBL" id="JACMSE010000002">
    <property type="protein sequence ID" value="MBC2888779.1"/>
    <property type="molecule type" value="Genomic_DNA"/>
</dbReference>
<keyword evidence="7" id="KW-1185">Reference proteome</keyword>
<dbReference type="GO" id="GO:0005886">
    <property type="term" value="C:plasma membrane"/>
    <property type="evidence" value="ECO:0007669"/>
    <property type="project" value="UniProtKB-ARBA"/>
</dbReference>
<accession>A0A842JHN3</accession>
<reference evidence="6 7" key="1">
    <citation type="submission" date="2020-08" db="EMBL/GenBank/DDBJ databases">
        <authorList>
            <person name="Liu C."/>
            <person name="Sun Q."/>
        </authorList>
    </citation>
    <scope>NUCLEOTIDE SEQUENCE [LARGE SCALE GENOMIC DNA]</scope>
    <source>
        <strain evidence="6 7">N22</strain>
    </source>
</reference>
<dbReference type="Pfam" id="PF02361">
    <property type="entry name" value="CbiQ"/>
    <property type="match status" value="1"/>
</dbReference>
<name>A0A842JHN3_9ACTN</name>
<evidence type="ECO:0000256" key="4">
    <source>
        <dbReference type="ARBA" id="ARBA00023136"/>
    </source>
</evidence>
<dbReference type="RefSeq" id="WP_185904694.1">
    <property type="nucleotide sequence ID" value="NZ_JACMSE010000002.1"/>
</dbReference>
<sequence>MAGMLDYTAGNTVLHRLNPLSKVALALGICVAAFLSDNFGFLLALLVLDVALGFVGGIRKKTLKLLAGLAGICAFLFVLQVLFIRSGTPVFLFATDEGLRTAGLVVLRLIDATMPLALVLALTPLNDLAGALVKRAHLPYKYAFTVTTALKFVPVFTDEMGAIMEAQTARGVEFDTRNPVRKLRLMLPLCAPLLITSVGKTEQAAMAAEVRGFYLRDRTSGVRDYPFRALDVGAFALVAALIALAVVL</sequence>
<protein>
    <submittedName>
        <fullName evidence="6">Energy-coupling factor transporter transmembrane protein EcfT</fullName>
    </submittedName>
</protein>
<evidence type="ECO:0000256" key="1">
    <source>
        <dbReference type="ARBA" id="ARBA00004141"/>
    </source>
</evidence>
<evidence type="ECO:0000313" key="6">
    <source>
        <dbReference type="EMBL" id="MBC2888779.1"/>
    </source>
</evidence>
<feature type="transmembrane region" description="Helical" evidence="5">
    <location>
        <begin position="23"/>
        <end position="51"/>
    </location>
</feature>
<dbReference type="CDD" id="cd16914">
    <property type="entry name" value="EcfT"/>
    <property type="match status" value="1"/>
</dbReference>
<feature type="transmembrane region" description="Helical" evidence="5">
    <location>
        <begin position="104"/>
        <end position="125"/>
    </location>
</feature>
<feature type="transmembrane region" description="Helical" evidence="5">
    <location>
        <begin position="63"/>
        <end position="84"/>
    </location>
</feature>
<keyword evidence="3 5" id="KW-1133">Transmembrane helix</keyword>
<feature type="transmembrane region" description="Helical" evidence="5">
    <location>
        <begin position="225"/>
        <end position="247"/>
    </location>
</feature>
<evidence type="ECO:0000256" key="2">
    <source>
        <dbReference type="ARBA" id="ARBA00022692"/>
    </source>
</evidence>
<evidence type="ECO:0000256" key="5">
    <source>
        <dbReference type="SAM" id="Phobius"/>
    </source>
</evidence>
<keyword evidence="4 5" id="KW-0472">Membrane</keyword>
<dbReference type="InterPro" id="IPR003339">
    <property type="entry name" value="ABC/ECF_trnsptr_transmembrane"/>
</dbReference>
<proteinExistence type="predicted"/>
<dbReference type="AlphaFoldDB" id="A0A842JHN3"/>
<evidence type="ECO:0000256" key="3">
    <source>
        <dbReference type="ARBA" id="ARBA00022989"/>
    </source>
</evidence>
<evidence type="ECO:0000313" key="7">
    <source>
        <dbReference type="Proteomes" id="UP000587396"/>
    </source>
</evidence>